<dbReference type="InterPro" id="IPR017850">
    <property type="entry name" value="Alkaline_phosphatase_core_sf"/>
</dbReference>
<dbReference type="KEGG" id="paln:B0W48_11810"/>
<evidence type="ECO:0000256" key="1">
    <source>
        <dbReference type="ARBA" id="ARBA00004651"/>
    </source>
</evidence>
<reference evidence="8 9" key="1">
    <citation type="submission" date="2017-02" db="EMBL/GenBank/DDBJ databases">
        <title>Complete genome sequence of the cold-active Pseudoalteromonas aliena strain EH1 isolated from Arctic seawater.</title>
        <authorList>
            <person name="Kim E."/>
            <person name="Heo E."/>
            <person name="Kim H."/>
            <person name="Kim D."/>
        </authorList>
    </citation>
    <scope>NUCLEOTIDE SEQUENCE [LARGE SCALE GENOMIC DNA]</scope>
    <source>
        <strain evidence="8 9">EH1</strain>
    </source>
</reference>
<dbReference type="GO" id="GO:0005886">
    <property type="term" value="C:plasma membrane"/>
    <property type="evidence" value="ECO:0007669"/>
    <property type="project" value="UniProtKB-SubCell"/>
</dbReference>
<evidence type="ECO:0000256" key="2">
    <source>
        <dbReference type="ARBA" id="ARBA00022475"/>
    </source>
</evidence>
<feature type="transmembrane region" description="Helical" evidence="6">
    <location>
        <begin position="105"/>
        <end position="122"/>
    </location>
</feature>
<feature type="transmembrane region" description="Helical" evidence="6">
    <location>
        <begin position="154"/>
        <end position="174"/>
    </location>
</feature>
<keyword evidence="5 6" id="KW-0472">Membrane</keyword>
<accession>A0A1Q2GZ65</accession>
<dbReference type="Pfam" id="PF00884">
    <property type="entry name" value="Sulfatase"/>
    <property type="match status" value="1"/>
</dbReference>
<dbReference type="PANTHER" id="PTHR47371">
    <property type="entry name" value="LIPOTEICHOIC ACID SYNTHASE"/>
    <property type="match status" value="1"/>
</dbReference>
<dbReference type="Proteomes" id="UP000188243">
    <property type="component" value="Chromosome"/>
</dbReference>
<keyword evidence="3 6" id="KW-0812">Transmembrane</keyword>
<dbReference type="RefSeq" id="WP_077537109.1">
    <property type="nucleotide sequence ID" value="NZ_CP019628.1"/>
</dbReference>
<name>A0A1Q2GZ65_9GAMM</name>
<protein>
    <submittedName>
        <fullName evidence="8">Hydrolase</fullName>
    </submittedName>
</protein>
<keyword evidence="4 6" id="KW-1133">Transmembrane helix</keyword>
<feature type="domain" description="Sulfatase N-terminal" evidence="7">
    <location>
        <begin position="292"/>
        <end position="569"/>
    </location>
</feature>
<dbReference type="GO" id="GO:0016787">
    <property type="term" value="F:hydrolase activity"/>
    <property type="evidence" value="ECO:0007669"/>
    <property type="project" value="UniProtKB-KW"/>
</dbReference>
<organism evidence="8 9">
    <name type="scientific">Pseudoalteromonas aliena</name>
    <dbReference type="NCBI Taxonomy" id="247523"/>
    <lineage>
        <taxon>Bacteria</taxon>
        <taxon>Pseudomonadati</taxon>
        <taxon>Pseudomonadota</taxon>
        <taxon>Gammaproteobacteria</taxon>
        <taxon>Alteromonadales</taxon>
        <taxon>Pseudoalteromonadaceae</taxon>
        <taxon>Pseudoalteromonas</taxon>
    </lineage>
</organism>
<evidence type="ECO:0000256" key="4">
    <source>
        <dbReference type="ARBA" id="ARBA00022989"/>
    </source>
</evidence>
<dbReference type="PANTHER" id="PTHR47371:SF3">
    <property type="entry name" value="PHOSPHOGLYCEROL TRANSFERASE I"/>
    <property type="match status" value="1"/>
</dbReference>
<evidence type="ECO:0000256" key="6">
    <source>
        <dbReference type="SAM" id="Phobius"/>
    </source>
</evidence>
<dbReference type="EMBL" id="CP019628">
    <property type="protein sequence ID" value="AQQ00420.1"/>
    <property type="molecule type" value="Genomic_DNA"/>
</dbReference>
<evidence type="ECO:0000313" key="9">
    <source>
        <dbReference type="Proteomes" id="UP000188243"/>
    </source>
</evidence>
<dbReference type="InterPro" id="IPR000917">
    <property type="entry name" value="Sulfatase_N"/>
</dbReference>
<feature type="transmembrane region" description="Helical" evidence="6">
    <location>
        <begin position="21"/>
        <end position="44"/>
    </location>
</feature>
<keyword evidence="8" id="KW-0378">Hydrolase</keyword>
<dbReference type="CDD" id="cd16015">
    <property type="entry name" value="LTA_synthase"/>
    <property type="match status" value="1"/>
</dbReference>
<evidence type="ECO:0000256" key="5">
    <source>
        <dbReference type="ARBA" id="ARBA00023136"/>
    </source>
</evidence>
<gene>
    <name evidence="8" type="ORF">B0W48_11810</name>
</gene>
<dbReference type="AlphaFoldDB" id="A0A1Q2GZ65"/>
<feature type="transmembrane region" description="Helical" evidence="6">
    <location>
        <begin position="64"/>
        <end position="85"/>
    </location>
</feature>
<dbReference type="Gene3D" id="3.40.720.10">
    <property type="entry name" value="Alkaline Phosphatase, subunit A"/>
    <property type="match status" value="1"/>
</dbReference>
<proteinExistence type="predicted"/>
<feature type="transmembrane region" description="Helical" evidence="6">
    <location>
        <begin position="195"/>
        <end position="212"/>
    </location>
</feature>
<comment type="subcellular location">
    <subcellularLocation>
        <location evidence="1">Cell membrane</location>
        <topology evidence="1">Multi-pass membrane protein</topology>
    </subcellularLocation>
</comment>
<dbReference type="InterPro" id="IPR050448">
    <property type="entry name" value="OpgB/LTA_synthase_biosynth"/>
</dbReference>
<dbReference type="STRING" id="247523.B0W48_11810"/>
<evidence type="ECO:0000313" key="8">
    <source>
        <dbReference type="EMBL" id="AQQ00420.1"/>
    </source>
</evidence>
<evidence type="ECO:0000256" key="3">
    <source>
        <dbReference type="ARBA" id="ARBA00022692"/>
    </source>
</evidence>
<sequence length="663" mass="74942">MFDSHTAPASRWLQFVKESGRIATLWFAGVLLFMSFRVFFLIYFKDRITAQLDADAIFATLKAGFAFDSAATGVCFSIAFLLNCILQPMRLGHWVSKARLYTGRIFFIVTILLCIVSVTYITEYGCQFNYFMLEGLKDDQQAIALTVVEQYKPWGSLLSLVILLALTFKINKVVDQKHYKFVNRLFTTCIYKRTILIILIVVLFVCAIRGSFETRPASRKWSAVTADAFVNNLVINPFRSFIYAIKDYNDLQSFGLNGHNPYLEKNLPTIENPLAAFEQKTNAPLLAAPSQVFFIVMESYDAWPLQQKYASLNLTNELSNLASKGIYLDNVLPAASSTMNSLSSLMSGIAYAGVNMSRIGPQKPTSKMSIFSQVEQLGYKSRFYYGGLLSWQNVGEYALSQGVDKVFSAVDAGGKGSAGVWGIDDGQLFDLVDKTTNDKSFNLIMSGSYHGPFNLDLDQYGYPFKSLADYPKEIQALGDDLLDPYVLGHLWYSDKMLGQFVRKMEQRYPDALFIITGDHYGRRYLHHQPDLYELTHVPIVIYGKGVNSNWVAKDQLASHMDIAPTLLNLIAPKNTEFYSMGQSLLNAPQKERTVFGFQTIRTETELWRGDLSSIYEYQKIDPLDKTRLSPNHKPEFKAVDSQTEQAYNQYMATAWHLLTGGMD</sequence>
<evidence type="ECO:0000259" key="7">
    <source>
        <dbReference type="Pfam" id="PF00884"/>
    </source>
</evidence>
<keyword evidence="2" id="KW-1003">Cell membrane</keyword>
<dbReference type="SUPFAM" id="SSF53649">
    <property type="entry name" value="Alkaline phosphatase-like"/>
    <property type="match status" value="1"/>
</dbReference>